<sequence>MMSASNRKARKDIYDLDFLTDQIPLEDFLLMLKEKHFRFSGETFKCLFDLDHQQSPAEDVALLLAFDQTDYSALPKRPNHSNDIIDILPSNKSWITARSSWRRKVIDYMRSKGITPPPVQPVN</sequence>
<proteinExistence type="predicted"/>
<accession>A0A3N4QCA0</accession>
<protein>
    <submittedName>
        <fullName evidence="1">Uncharacterized protein</fullName>
    </submittedName>
</protein>
<dbReference type="EMBL" id="RPDH01000002">
    <property type="protein sequence ID" value="RPE09384.1"/>
    <property type="molecule type" value="Genomic_DNA"/>
</dbReference>
<dbReference type="Proteomes" id="UP000278351">
    <property type="component" value="Unassembled WGS sequence"/>
</dbReference>
<evidence type="ECO:0000313" key="1">
    <source>
        <dbReference type="EMBL" id="RPE09384.1"/>
    </source>
</evidence>
<reference evidence="1 2" key="1">
    <citation type="submission" date="2018-11" db="EMBL/GenBank/DDBJ databases">
        <title>Chitinophaga lutea sp.nov., isolate from arsenic contaminated soil.</title>
        <authorList>
            <person name="Zong Y."/>
        </authorList>
    </citation>
    <scope>NUCLEOTIDE SEQUENCE [LARGE SCALE GENOMIC DNA]</scope>
    <source>
        <strain evidence="1 2">ZY74</strain>
    </source>
</reference>
<gene>
    <name evidence="1" type="ORF">EGT74_20535</name>
</gene>
<dbReference type="AlphaFoldDB" id="A0A3N4QCA0"/>
<name>A0A3N4QCA0_9BACT</name>
<organism evidence="1 2">
    <name type="scientific">Chitinophaga lutea</name>
    <dbReference type="NCBI Taxonomy" id="2488634"/>
    <lineage>
        <taxon>Bacteria</taxon>
        <taxon>Pseudomonadati</taxon>
        <taxon>Bacteroidota</taxon>
        <taxon>Chitinophagia</taxon>
        <taxon>Chitinophagales</taxon>
        <taxon>Chitinophagaceae</taxon>
        <taxon>Chitinophaga</taxon>
    </lineage>
</organism>
<evidence type="ECO:0000313" key="2">
    <source>
        <dbReference type="Proteomes" id="UP000278351"/>
    </source>
</evidence>
<keyword evidence="2" id="KW-1185">Reference proteome</keyword>
<comment type="caution">
    <text evidence="1">The sequence shown here is derived from an EMBL/GenBank/DDBJ whole genome shotgun (WGS) entry which is preliminary data.</text>
</comment>